<reference evidence="2 3" key="1">
    <citation type="journal article" date="2015" name="Genome Announc.">
        <title>Genome Sequence of a Sulfate-Reducing Thermophilic Bacterium, Thermodesulfobacterium commune DSM 2178T (Phylum Thermodesulfobacteria).</title>
        <authorList>
            <person name="Bhatnagar S."/>
            <person name="Badger J.H."/>
            <person name="Madupu R."/>
            <person name="Khouri H.M."/>
            <person name="O'Connor E.M."/>
            <person name="Robb F.T."/>
            <person name="Ward N.L."/>
            <person name="Eisen J.A."/>
        </authorList>
    </citation>
    <scope>NUCLEOTIDE SEQUENCE [LARGE SCALE GENOMIC DNA]</scope>
    <source>
        <strain evidence="2 3">DSM 2178</strain>
    </source>
</reference>
<evidence type="ECO:0000313" key="2">
    <source>
        <dbReference type="EMBL" id="AIH04471.1"/>
    </source>
</evidence>
<dbReference type="EMBL" id="CP008796">
    <property type="protein sequence ID" value="AIH04471.1"/>
    <property type="molecule type" value="Genomic_DNA"/>
</dbReference>
<accession>A0A075WUA2</accession>
<sequence length="87" mass="10374">MKEEKFLLRGELEEIKDRLSVLYYELKGKTAIFYQKAYDLTNIGIVTYQDEVSEITKLIEEIVSLKKEIKALEERAEYLKRKLKEVQ</sequence>
<dbReference type="KEGG" id="tcm:HL41_07060"/>
<organism evidence="2 3">
    <name type="scientific">Thermodesulfobacterium commune DSM 2178</name>
    <dbReference type="NCBI Taxonomy" id="289377"/>
    <lineage>
        <taxon>Bacteria</taxon>
        <taxon>Pseudomonadati</taxon>
        <taxon>Thermodesulfobacteriota</taxon>
        <taxon>Thermodesulfobacteria</taxon>
        <taxon>Thermodesulfobacteriales</taxon>
        <taxon>Thermodesulfobacteriaceae</taxon>
        <taxon>Thermodesulfobacterium</taxon>
    </lineage>
</organism>
<proteinExistence type="predicted"/>
<gene>
    <name evidence="2" type="ORF">HL41_07060</name>
</gene>
<feature type="coiled-coil region" evidence="1">
    <location>
        <begin position="48"/>
        <end position="82"/>
    </location>
</feature>
<keyword evidence="1" id="KW-0175">Coiled coil</keyword>
<dbReference type="PaxDb" id="289377-HL41_07060"/>
<dbReference type="STRING" id="289377.HL41_07060"/>
<dbReference type="RefSeq" id="WP_038061578.1">
    <property type="nucleotide sequence ID" value="NZ_CP008796.1"/>
</dbReference>
<dbReference type="AlphaFoldDB" id="A0A075WUA2"/>
<evidence type="ECO:0000313" key="3">
    <source>
        <dbReference type="Proteomes" id="UP000028481"/>
    </source>
</evidence>
<protein>
    <submittedName>
        <fullName evidence="2">Uncharacterized protein</fullName>
    </submittedName>
</protein>
<keyword evidence="3" id="KW-1185">Reference proteome</keyword>
<dbReference type="HOGENOM" id="CLU_2482262_0_0_0"/>
<dbReference type="Proteomes" id="UP000028481">
    <property type="component" value="Chromosome"/>
</dbReference>
<evidence type="ECO:0000256" key="1">
    <source>
        <dbReference type="SAM" id="Coils"/>
    </source>
</evidence>
<name>A0A075WUA2_9BACT</name>